<protein>
    <submittedName>
        <fullName evidence="4">Uncharacterized protein</fullName>
    </submittedName>
</protein>
<feature type="compositionally biased region" description="Basic and acidic residues" evidence="1">
    <location>
        <begin position="197"/>
        <end position="209"/>
    </location>
</feature>
<evidence type="ECO:0000313" key="4">
    <source>
        <dbReference type="WBParaSite" id="SVE_1149500.1"/>
    </source>
</evidence>
<dbReference type="WBParaSite" id="SVE_1149500.1">
    <property type="protein sequence ID" value="SVE_1149500.1"/>
    <property type="gene ID" value="SVE_1149500"/>
</dbReference>
<keyword evidence="2" id="KW-0472">Membrane</keyword>
<keyword evidence="3" id="KW-1185">Reference proteome</keyword>
<name>A0A0K0FQ13_STRVS</name>
<feature type="compositionally biased region" description="Basic and acidic residues" evidence="1">
    <location>
        <begin position="216"/>
        <end position="230"/>
    </location>
</feature>
<proteinExistence type="predicted"/>
<dbReference type="AlphaFoldDB" id="A0A0K0FQ13"/>
<dbReference type="Proteomes" id="UP000035680">
    <property type="component" value="Unassembled WGS sequence"/>
</dbReference>
<keyword evidence="2" id="KW-1133">Transmembrane helix</keyword>
<feature type="transmembrane region" description="Helical" evidence="2">
    <location>
        <begin position="49"/>
        <end position="75"/>
    </location>
</feature>
<feature type="region of interest" description="Disordered" evidence="1">
    <location>
        <begin position="196"/>
        <end position="230"/>
    </location>
</feature>
<evidence type="ECO:0000256" key="1">
    <source>
        <dbReference type="SAM" id="MobiDB-lite"/>
    </source>
</evidence>
<reference evidence="4" key="2">
    <citation type="submission" date="2015-08" db="UniProtKB">
        <authorList>
            <consortium name="WormBaseParasite"/>
        </authorList>
    </citation>
    <scope>IDENTIFICATION</scope>
</reference>
<evidence type="ECO:0000256" key="2">
    <source>
        <dbReference type="SAM" id="Phobius"/>
    </source>
</evidence>
<accession>A0A0K0FQ13</accession>
<evidence type="ECO:0000313" key="3">
    <source>
        <dbReference type="Proteomes" id="UP000035680"/>
    </source>
</evidence>
<reference evidence="3" key="1">
    <citation type="submission" date="2014-07" db="EMBL/GenBank/DDBJ databases">
        <authorList>
            <person name="Martin A.A"/>
            <person name="De Silva N."/>
        </authorList>
    </citation>
    <scope>NUCLEOTIDE SEQUENCE</scope>
</reference>
<sequence>MFNGEGVMMNGTHFDMDNDPLPGTDVLEHVRSGIQDPVIGDSPRMELKYLFYAMNGLMFFLILVVLAIIINSVFLMKYSPIKKRRNQVFQEYFKAKAQNSIKYNDYDKLLNDLEVLKKDIERNEKIKTKRSKERRVIKKNCNHKKPVIVMDEKKLADVFHDLAKMPSNPNVIKNADGSKKRGVLMIGENETVCVMNRNDDGNKTERSMDFRSSQKTQKDSKIESLVKHTQ</sequence>
<keyword evidence="2" id="KW-0812">Transmembrane</keyword>
<organism evidence="3 4">
    <name type="scientific">Strongyloides venezuelensis</name>
    <name type="common">Threadworm</name>
    <dbReference type="NCBI Taxonomy" id="75913"/>
    <lineage>
        <taxon>Eukaryota</taxon>
        <taxon>Metazoa</taxon>
        <taxon>Ecdysozoa</taxon>
        <taxon>Nematoda</taxon>
        <taxon>Chromadorea</taxon>
        <taxon>Rhabditida</taxon>
        <taxon>Tylenchina</taxon>
        <taxon>Panagrolaimomorpha</taxon>
        <taxon>Strongyloidoidea</taxon>
        <taxon>Strongyloididae</taxon>
        <taxon>Strongyloides</taxon>
    </lineage>
</organism>